<dbReference type="SUPFAM" id="SSF52096">
    <property type="entry name" value="ClpP/crotonase"/>
    <property type="match status" value="1"/>
</dbReference>
<comment type="caution">
    <text evidence="2">The sequence shown here is derived from an EMBL/GenBank/DDBJ whole genome shotgun (WGS) entry which is preliminary data.</text>
</comment>
<dbReference type="AlphaFoldDB" id="A0A2K0UUI1"/>
<reference evidence="2 3" key="1">
    <citation type="submission" date="2017-06" db="EMBL/GenBank/DDBJ databases">
        <title>Genome of Fusarium nygamai isolate CS10214.</title>
        <authorList>
            <person name="Gardiner D.M."/>
            <person name="Obanor F."/>
            <person name="Kazan K."/>
        </authorList>
    </citation>
    <scope>NUCLEOTIDE SEQUENCE [LARGE SCALE GENOMIC DNA]</scope>
    <source>
        <strain evidence="2 3">CS10214</strain>
    </source>
</reference>
<keyword evidence="3" id="KW-1185">Reference proteome</keyword>
<evidence type="ECO:0000313" key="2">
    <source>
        <dbReference type="EMBL" id="PNP61424.1"/>
    </source>
</evidence>
<evidence type="ECO:0000256" key="1">
    <source>
        <dbReference type="ARBA" id="ARBA00005254"/>
    </source>
</evidence>
<dbReference type="InterPro" id="IPR029045">
    <property type="entry name" value="ClpP/crotonase-like_dom_sf"/>
</dbReference>
<accession>A0A2K0UUI1</accession>
<evidence type="ECO:0000313" key="3">
    <source>
        <dbReference type="Proteomes" id="UP000236664"/>
    </source>
</evidence>
<dbReference type="Pfam" id="PF00378">
    <property type="entry name" value="ECH_1"/>
    <property type="match status" value="1"/>
</dbReference>
<dbReference type="EMBL" id="MTQA01000298">
    <property type="protein sequence ID" value="PNP61424.1"/>
    <property type="molecule type" value="Genomic_DNA"/>
</dbReference>
<dbReference type="STRING" id="42673.A0A2K0UUI1"/>
<proteinExistence type="inferred from homology"/>
<name>A0A2K0UUI1_GIBNY</name>
<organism evidence="2 3">
    <name type="scientific">Gibberella nygamai</name>
    <name type="common">Bean root rot disease fungus</name>
    <name type="synonym">Fusarium nygamai</name>
    <dbReference type="NCBI Taxonomy" id="42673"/>
    <lineage>
        <taxon>Eukaryota</taxon>
        <taxon>Fungi</taxon>
        <taxon>Dikarya</taxon>
        <taxon>Ascomycota</taxon>
        <taxon>Pezizomycotina</taxon>
        <taxon>Sordariomycetes</taxon>
        <taxon>Hypocreomycetidae</taxon>
        <taxon>Hypocreales</taxon>
        <taxon>Nectriaceae</taxon>
        <taxon>Fusarium</taxon>
        <taxon>Fusarium fujikuroi species complex</taxon>
    </lineage>
</organism>
<gene>
    <name evidence="2" type="ORF">FNYG_13819</name>
</gene>
<dbReference type="CDD" id="cd06558">
    <property type="entry name" value="crotonase-like"/>
    <property type="match status" value="1"/>
</dbReference>
<dbReference type="PANTHER" id="PTHR43684:SF4">
    <property type="entry name" value="ENOYL-COA HYDRATASE_ISOMERASE FAMILY PROTEIN (AFU_ORTHOLOGUE AFUA_1G01890)"/>
    <property type="match status" value="1"/>
</dbReference>
<sequence length="193" mass="20986">MASCTKPTIVAINGPAAGFGLTITFPATIRVAWSGAKVTLPFARLGLSLESCSAYFLPRLIGLAKAMHIATTGDAYLASNPIVSPLFSKLLSTPQETLTYAIELASRIAESTSLTSTKLMRDMLVYNLKTPNEMRKLDSQVFISLIGSKDNMAGIKAITKKQYPEFSGTFDRKAVPFWPWWGADKSRLSSSKL</sequence>
<protein>
    <recommendedName>
        <fullName evidence="4">Enoyl-CoA hydratase</fullName>
    </recommendedName>
</protein>
<dbReference type="PANTHER" id="PTHR43684">
    <property type="match status" value="1"/>
</dbReference>
<dbReference type="OrthoDB" id="2018133at2759"/>
<dbReference type="InterPro" id="IPR001753">
    <property type="entry name" value="Enoyl-CoA_hydra/iso"/>
</dbReference>
<dbReference type="Proteomes" id="UP000236664">
    <property type="component" value="Unassembled WGS sequence"/>
</dbReference>
<comment type="similarity">
    <text evidence="1">Belongs to the enoyl-CoA hydratase/isomerase family.</text>
</comment>
<evidence type="ECO:0008006" key="4">
    <source>
        <dbReference type="Google" id="ProtNLM"/>
    </source>
</evidence>
<dbReference type="InterPro" id="IPR051053">
    <property type="entry name" value="ECH/Chromodomain_protein"/>
</dbReference>
<dbReference type="Gene3D" id="3.90.226.10">
    <property type="entry name" value="2-enoyl-CoA Hydratase, Chain A, domain 1"/>
    <property type="match status" value="1"/>
</dbReference>